<proteinExistence type="predicted"/>
<dbReference type="Pfam" id="PF16854">
    <property type="entry name" value="VPS53_C"/>
    <property type="match status" value="1"/>
</dbReference>
<evidence type="ECO:0000259" key="2">
    <source>
        <dbReference type="Pfam" id="PF16854"/>
    </source>
</evidence>
<dbReference type="GO" id="GO:0000938">
    <property type="term" value="C:GARP complex"/>
    <property type="evidence" value="ECO:0007669"/>
    <property type="project" value="InterPro"/>
</dbReference>
<protein>
    <recommendedName>
        <fullName evidence="2">Vps53 C-terminal domain-containing protein</fullName>
    </recommendedName>
</protein>
<sequence>MVGQDDEDGNNEDADDGGFEPRYLYNSAPELFSAMKGSMTKCAAFSTHNTLFDVFQVFRKVIAAYADRLAKNHLPASGPRAPTSPLDLKGVQAVCCVIGTAEYCDETLPQLEESLLKVISSDFEERVSFGAEQELLRGLMNRANQALVQSVQFSLDEAFGKMTRTNWAAFSQDVGDHSSYVGDISEKLPKQFTPVANHLSKIHYRFFCDKFVQAFVARFVAEIYKCKKISEQGAQQLLLDTALIKTSLLEAPVIAGKGRQMQTAYSNYVLREMGRAETILKVLSSPDVDADAISAMLSAGPGFTDSHVQQLMALRSGALVEGAAGSSASEDATAAGVAAIGSTMNYLGDAFKQKNAQASEDLKKFSGDIKKNFSKLSSFGGVNFQNLTGRK</sequence>
<name>A0A813HAJ5_POLGL</name>
<dbReference type="EMBL" id="CAJNNV010031105">
    <property type="protein sequence ID" value="CAE8634681.1"/>
    <property type="molecule type" value="Genomic_DNA"/>
</dbReference>
<dbReference type="GO" id="GO:0042147">
    <property type="term" value="P:retrograde transport, endosome to Golgi"/>
    <property type="evidence" value="ECO:0007669"/>
    <property type="project" value="InterPro"/>
</dbReference>
<dbReference type="GO" id="GO:0005829">
    <property type="term" value="C:cytosol"/>
    <property type="evidence" value="ECO:0007669"/>
    <property type="project" value="GOC"/>
</dbReference>
<dbReference type="Proteomes" id="UP000654075">
    <property type="component" value="Unassembled WGS sequence"/>
</dbReference>
<comment type="caution">
    <text evidence="3">The sequence shown here is derived from an EMBL/GenBank/DDBJ whole genome shotgun (WGS) entry which is preliminary data.</text>
</comment>
<gene>
    <name evidence="3" type="ORF">PGLA1383_LOCUS50312</name>
</gene>
<evidence type="ECO:0000256" key="1">
    <source>
        <dbReference type="SAM" id="MobiDB-lite"/>
    </source>
</evidence>
<dbReference type="OrthoDB" id="10261632at2759"/>
<dbReference type="AlphaFoldDB" id="A0A813HAJ5"/>
<dbReference type="OMA" id="DEAWITH"/>
<dbReference type="PANTHER" id="PTHR12820">
    <property type="entry name" value="VACUOLAR SORTING PROTEIN 53"/>
    <property type="match status" value="1"/>
</dbReference>
<feature type="region of interest" description="Disordered" evidence="1">
    <location>
        <begin position="1"/>
        <end position="20"/>
    </location>
</feature>
<dbReference type="InterPro" id="IPR039766">
    <property type="entry name" value="Vps53"/>
</dbReference>
<dbReference type="PANTHER" id="PTHR12820:SF0">
    <property type="entry name" value="VACUOLAR PROTEIN SORTING-ASSOCIATED PROTEIN 53 HOMOLOG"/>
    <property type="match status" value="1"/>
</dbReference>
<dbReference type="InterPro" id="IPR031745">
    <property type="entry name" value="Vps53_C"/>
</dbReference>
<accession>A0A813HAJ5</accession>
<evidence type="ECO:0000313" key="3">
    <source>
        <dbReference type="EMBL" id="CAE8634681.1"/>
    </source>
</evidence>
<feature type="domain" description="Vps53 C-terminal" evidence="2">
    <location>
        <begin position="236"/>
        <end position="291"/>
    </location>
</feature>
<keyword evidence="4" id="KW-1185">Reference proteome</keyword>
<feature type="compositionally biased region" description="Acidic residues" evidence="1">
    <location>
        <begin position="1"/>
        <end position="18"/>
    </location>
</feature>
<evidence type="ECO:0000313" key="4">
    <source>
        <dbReference type="Proteomes" id="UP000654075"/>
    </source>
</evidence>
<organism evidence="3 4">
    <name type="scientific">Polarella glacialis</name>
    <name type="common">Dinoflagellate</name>
    <dbReference type="NCBI Taxonomy" id="89957"/>
    <lineage>
        <taxon>Eukaryota</taxon>
        <taxon>Sar</taxon>
        <taxon>Alveolata</taxon>
        <taxon>Dinophyceae</taxon>
        <taxon>Suessiales</taxon>
        <taxon>Suessiaceae</taxon>
        <taxon>Polarella</taxon>
    </lineage>
</organism>
<reference evidence="3" key="1">
    <citation type="submission" date="2021-02" db="EMBL/GenBank/DDBJ databases">
        <authorList>
            <person name="Dougan E. K."/>
            <person name="Rhodes N."/>
            <person name="Thang M."/>
            <person name="Chan C."/>
        </authorList>
    </citation>
    <scope>NUCLEOTIDE SEQUENCE</scope>
</reference>